<protein>
    <submittedName>
        <fullName evidence="1">Uncharacterized protein</fullName>
    </submittedName>
</protein>
<dbReference type="EMBL" id="ASPP01025198">
    <property type="protein sequence ID" value="ETO08274.1"/>
    <property type="molecule type" value="Genomic_DNA"/>
</dbReference>
<keyword evidence="2" id="KW-1185">Reference proteome</keyword>
<dbReference type="AlphaFoldDB" id="X6M2W1"/>
<dbReference type="Proteomes" id="UP000023152">
    <property type="component" value="Unassembled WGS sequence"/>
</dbReference>
<reference evidence="1 2" key="1">
    <citation type="journal article" date="2013" name="Curr. Biol.">
        <title>The Genome of the Foraminiferan Reticulomyxa filosa.</title>
        <authorList>
            <person name="Glockner G."/>
            <person name="Hulsmann N."/>
            <person name="Schleicher M."/>
            <person name="Noegel A.A."/>
            <person name="Eichinger L."/>
            <person name="Gallinger C."/>
            <person name="Pawlowski J."/>
            <person name="Sierra R."/>
            <person name="Euteneuer U."/>
            <person name="Pillet L."/>
            <person name="Moustafa A."/>
            <person name="Platzer M."/>
            <person name="Groth M."/>
            <person name="Szafranski K."/>
            <person name="Schliwa M."/>
        </authorList>
    </citation>
    <scope>NUCLEOTIDE SEQUENCE [LARGE SCALE GENOMIC DNA]</scope>
</reference>
<feature type="non-terminal residue" evidence="1">
    <location>
        <position position="1"/>
    </location>
</feature>
<evidence type="ECO:0000313" key="1">
    <source>
        <dbReference type="EMBL" id="ETO08274.1"/>
    </source>
</evidence>
<accession>X6M2W1</accession>
<name>X6M2W1_RETFI</name>
<organism evidence="1 2">
    <name type="scientific">Reticulomyxa filosa</name>
    <dbReference type="NCBI Taxonomy" id="46433"/>
    <lineage>
        <taxon>Eukaryota</taxon>
        <taxon>Sar</taxon>
        <taxon>Rhizaria</taxon>
        <taxon>Retaria</taxon>
        <taxon>Foraminifera</taxon>
        <taxon>Monothalamids</taxon>
        <taxon>Reticulomyxidae</taxon>
        <taxon>Reticulomyxa</taxon>
    </lineage>
</organism>
<dbReference type="OrthoDB" id="120976at2759"/>
<gene>
    <name evidence="1" type="ORF">RFI_29114</name>
</gene>
<proteinExistence type="predicted"/>
<evidence type="ECO:0000313" key="2">
    <source>
        <dbReference type="Proteomes" id="UP000023152"/>
    </source>
</evidence>
<sequence>RVFNVIGFQRQDVQNYVYAYFRNIDNYQANVLIDIFDNNPSLKLLSHTPLYLRLFCYLARQQMNEIEEEKKEYQIKDKLFDGLNGISLSKLYEKLLVCYMKWNWTKWNKTKDKPNEQTMFDM</sequence>
<comment type="caution">
    <text evidence="1">The sequence shown here is derived from an EMBL/GenBank/DDBJ whole genome shotgun (WGS) entry which is preliminary data.</text>
</comment>